<keyword evidence="2" id="KW-1185">Reference proteome</keyword>
<gene>
    <name evidence="1" type="ORF">MECH1_V1_0317</name>
</gene>
<name>A0ABP1C4K7_9GAMM</name>
<sequence length="139" mass="15851">MQRFDKEHGKLQIYRFRLTFQDTGPLDIELSGYLCDVDGSLLEGADVWQEELQLAATAEELARGSLLIVPYSSDVFTGSQLSEQALMAHHAFKPTLTLEAGRYDYLLPAIPKPVWRQWLEAVEPGRKRDKVSNSDFLFF</sequence>
<evidence type="ECO:0000313" key="2">
    <source>
        <dbReference type="Proteomes" id="UP001497493"/>
    </source>
</evidence>
<protein>
    <submittedName>
        <fullName evidence="1">Uncharacterized protein</fullName>
    </submittedName>
</protein>
<proteinExistence type="predicted"/>
<reference evidence="1 2" key="1">
    <citation type="submission" date="2024-04" db="EMBL/GenBank/DDBJ databases">
        <authorList>
            <person name="Cremers G."/>
        </authorList>
    </citation>
    <scope>NUCLEOTIDE SEQUENCE [LARGE SCALE GENOMIC DNA]</scope>
    <source>
        <strain evidence="1">MeCH1-AG</strain>
    </source>
</reference>
<dbReference type="Proteomes" id="UP001497493">
    <property type="component" value="Chromosome"/>
</dbReference>
<evidence type="ECO:0000313" key="1">
    <source>
        <dbReference type="EMBL" id="CAL1239093.1"/>
    </source>
</evidence>
<organism evidence="1 2">
    <name type="scientific">Candidatus Methylocalor cossyra</name>
    <dbReference type="NCBI Taxonomy" id="3108543"/>
    <lineage>
        <taxon>Bacteria</taxon>
        <taxon>Pseudomonadati</taxon>
        <taxon>Pseudomonadota</taxon>
        <taxon>Gammaproteobacteria</taxon>
        <taxon>Methylococcales</taxon>
        <taxon>Methylococcaceae</taxon>
        <taxon>Candidatus Methylocalor</taxon>
    </lineage>
</organism>
<accession>A0ABP1C4K7</accession>
<dbReference type="EMBL" id="OZ026884">
    <property type="protein sequence ID" value="CAL1239093.1"/>
    <property type="molecule type" value="Genomic_DNA"/>
</dbReference>
<dbReference type="RefSeq" id="WP_348758683.1">
    <property type="nucleotide sequence ID" value="NZ_OZ026884.1"/>
</dbReference>